<proteinExistence type="predicted"/>
<comment type="caution">
    <text evidence="1">The sequence shown here is derived from an EMBL/GenBank/DDBJ whole genome shotgun (WGS) entry which is preliminary data.</text>
</comment>
<feature type="non-terminal residue" evidence="1">
    <location>
        <position position="321"/>
    </location>
</feature>
<keyword evidence="2" id="KW-1185">Reference proteome</keyword>
<accession>A0ACB8QEL8</accession>
<dbReference type="Proteomes" id="UP000814128">
    <property type="component" value="Unassembled WGS sequence"/>
</dbReference>
<organism evidence="1 2">
    <name type="scientific">Vararia minispora EC-137</name>
    <dbReference type="NCBI Taxonomy" id="1314806"/>
    <lineage>
        <taxon>Eukaryota</taxon>
        <taxon>Fungi</taxon>
        <taxon>Dikarya</taxon>
        <taxon>Basidiomycota</taxon>
        <taxon>Agaricomycotina</taxon>
        <taxon>Agaricomycetes</taxon>
        <taxon>Russulales</taxon>
        <taxon>Lachnocladiaceae</taxon>
        <taxon>Vararia</taxon>
    </lineage>
</organism>
<evidence type="ECO:0000313" key="1">
    <source>
        <dbReference type="EMBL" id="KAI0030274.1"/>
    </source>
</evidence>
<protein>
    <submittedName>
        <fullName evidence="1">GPCR fungal pheromone mating factor</fullName>
    </submittedName>
</protein>
<feature type="non-terminal residue" evidence="1">
    <location>
        <position position="1"/>
    </location>
</feature>
<dbReference type="EMBL" id="MU273630">
    <property type="protein sequence ID" value="KAI0030274.1"/>
    <property type="molecule type" value="Genomic_DNA"/>
</dbReference>
<gene>
    <name evidence="1" type="ORF">K488DRAFT_29765</name>
</gene>
<reference evidence="1" key="2">
    <citation type="journal article" date="2022" name="New Phytol.">
        <title>Evolutionary transition to the ectomycorrhizal habit in the genomes of a hyperdiverse lineage of mushroom-forming fungi.</title>
        <authorList>
            <person name="Looney B."/>
            <person name="Miyauchi S."/>
            <person name="Morin E."/>
            <person name="Drula E."/>
            <person name="Courty P.E."/>
            <person name="Kohler A."/>
            <person name="Kuo A."/>
            <person name="LaButti K."/>
            <person name="Pangilinan J."/>
            <person name="Lipzen A."/>
            <person name="Riley R."/>
            <person name="Andreopoulos W."/>
            <person name="He G."/>
            <person name="Johnson J."/>
            <person name="Nolan M."/>
            <person name="Tritt A."/>
            <person name="Barry K.W."/>
            <person name="Grigoriev I.V."/>
            <person name="Nagy L.G."/>
            <person name="Hibbett D."/>
            <person name="Henrissat B."/>
            <person name="Matheny P.B."/>
            <person name="Labbe J."/>
            <person name="Martin F.M."/>
        </authorList>
    </citation>
    <scope>NUCLEOTIDE SEQUENCE</scope>
    <source>
        <strain evidence="1">EC-137</strain>
    </source>
</reference>
<name>A0ACB8QEL8_9AGAM</name>
<reference evidence="1" key="1">
    <citation type="submission" date="2021-02" db="EMBL/GenBank/DDBJ databases">
        <authorList>
            <consortium name="DOE Joint Genome Institute"/>
            <person name="Ahrendt S."/>
            <person name="Looney B.P."/>
            <person name="Miyauchi S."/>
            <person name="Morin E."/>
            <person name="Drula E."/>
            <person name="Courty P.E."/>
            <person name="Chicoki N."/>
            <person name="Fauchery L."/>
            <person name="Kohler A."/>
            <person name="Kuo A."/>
            <person name="Labutti K."/>
            <person name="Pangilinan J."/>
            <person name="Lipzen A."/>
            <person name="Riley R."/>
            <person name="Andreopoulos W."/>
            <person name="He G."/>
            <person name="Johnson J."/>
            <person name="Barry K.W."/>
            <person name="Grigoriev I.V."/>
            <person name="Nagy L."/>
            <person name="Hibbett D."/>
            <person name="Henrissat B."/>
            <person name="Matheny P.B."/>
            <person name="Labbe J."/>
            <person name="Martin F."/>
        </authorList>
    </citation>
    <scope>NUCLEOTIDE SEQUENCE</scope>
    <source>
        <strain evidence="1">EC-137</strain>
    </source>
</reference>
<sequence length="321" mass="36706">DPTYPLLPVASITSSALLLLLLTTNFIRQSWNLGVTFLSFWLFCELLTIGINAIIWTDNVDIKLYVYCDIISRLDVVTSVVKPASSFIITRRLYITVVRQSIGALSRREKFIDLVVEWGLGLFLPLLIAGPIYYFLQQARFIIVEGFGCANAVEGSSLQILLTESCKIVLPLISILFYTPKIVWTFYRHNKELNHFLHSNNRSVSLNRFIRALAIACLDSILILPVGLFGVVTIVLQWTQTFGPLPFYQGWLTVHTHLSSILVARYLDLIRPWQLMSFYFSRWASIFLGFVIFALFGFTQEARATYWRGICRIGKIFGWTP</sequence>
<evidence type="ECO:0000313" key="2">
    <source>
        <dbReference type="Proteomes" id="UP000814128"/>
    </source>
</evidence>